<accession>A0A1H5H4W1</accession>
<evidence type="ECO:0008006" key="4">
    <source>
        <dbReference type="Google" id="ProtNLM"/>
    </source>
</evidence>
<keyword evidence="1" id="KW-1133">Transmembrane helix</keyword>
<evidence type="ECO:0000313" key="2">
    <source>
        <dbReference type="EMBL" id="SEE23053.1"/>
    </source>
</evidence>
<dbReference type="RefSeq" id="WP_074710777.1">
    <property type="nucleotide sequence ID" value="NZ_FNTV01000001.1"/>
</dbReference>
<reference evidence="2 3" key="1">
    <citation type="submission" date="2016-10" db="EMBL/GenBank/DDBJ databases">
        <authorList>
            <person name="de Groot N.N."/>
        </authorList>
    </citation>
    <scope>NUCLEOTIDE SEQUENCE [LARGE SCALE GENOMIC DNA]</scope>
    <source>
        <strain evidence="2 3">DSM 22274</strain>
    </source>
</reference>
<evidence type="ECO:0000313" key="3">
    <source>
        <dbReference type="Proteomes" id="UP000182725"/>
    </source>
</evidence>
<dbReference type="InterPro" id="IPR021443">
    <property type="entry name" value="DUF3093"/>
</dbReference>
<proteinExistence type="predicted"/>
<organism evidence="2 3">
    <name type="scientific">Arthrobacter alpinus</name>
    <dbReference type="NCBI Taxonomy" id="656366"/>
    <lineage>
        <taxon>Bacteria</taxon>
        <taxon>Bacillati</taxon>
        <taxon>Actinomycetota</taxon>
        <taxon>Actinomycetes</taxon>
        <taxon>Micrococcales</taxon>
        <taxon>Micrococcaceae</taxon>
        <taxon>Arthrobacter</taxon>
    </lineage>
</organism>
<keyword evidence="1" id="KW-0472">Membrane</keyword>
<evidence type="ECO:0000256" key="1">
    <source>
        <dbReference type="SAM" id="Phobius"/>
    </source>
</evidence>
<keyword evidence="1" id="KW-0812">Transmembrane</keyword>
<dbReference type="Proteomes" id="UP000182725">
    <property type="component" value="Unassembled WGS sequence"/>
</dbReference>
<dbReference type="EMBL" id="FNTV01000001">
    <property type="protein sequence ID" value="SEE23053.1"/>
    <property type="molecule type" value="Genomic_DNA"/>
</dbReference>
<feature type="transmembrane region" description="Helical" evidence="1">
    <location>
        <begin position="25"/>
        <end position="43"/>
    </location>
</feature>
<feature type="transmembrane region" description="Helical" evidence="1">
    <location>
        <begin position="50"/>
        <end position="68"/>
    </location>
</feature>
<sequence length="165" mass="18010">MSSHSPQNATSPSTANYTEKLWPNFWGWVIVVGLSAASILIFIPISPTAGFIAFFVMLIGLSTMLITTTPTISVTADTLRVGRAQIERQYVGEVSIYTGEAAFEQRGRLLNGLAYLCIRGWIKPVVKIEITDPADRTPYWLTSSRNPEYLAAALGGATKAQPDQD</sequence>
<protein>
    <recommendedName>
        <fullName evidence="4">DUF3093 domain-containing protein</fullName>
    </recommendedName>
</protein>
<gene>
    <name evidence="2" type="ORF">SAMN04489740_0930</name>
</gene>
<dbReference type="Pfam" id="PF11292">
    <property type="entry name" value="DUF3093"/>
    <property type="match status" value="1"/>
</dbReference>
<name>A0A1H5H4W1_9MICC</name>
<dbReference type="AlphaFoldDB" id="A0A1H5H4W1"/>